<keyword evidence="5" id="KW-1185">Reference proteome</keyword>
<evidence type="ECO:0000259" key="2">
    <source>
        <dbReference type="Pfam" id="PF03428"/>
    </source>
</evidence>
<dbReference type="Proteomes" id="UP000199118">
    <property type="component" value="Unassembled WGS sequence"/>
</dbReference>
<gene>
    <name evidence="4" type="ORF">SAMN05444336_11425</name>
</gene>
<proteinExistence type="predicted"/>
<feature type="compositionally biased region" description="Basic and acidic residues" evidence="1">
    <location>
        <begin position="214"/>
        <end position="230"/>
    </location>
</feature>
<dbReference type="EMBL" id="FNMZ01000014">
    <property type="protein sequence ID" value="SDX94236.1"/>
    <property type="molecule type" value="Genomic_DNA"/>
</dbReference>
<evidence type="ECO:0000256" key="1">
    <source>
        <dbReference type="SAM" id="MobiDB-lite"/>
    </source>
</evidence>
<reference evidence="4 5" key="1">
    <citation type="submission" date="2016-10" db="EMBL/GenBank/DDBJ databases">
        <authorList>
            <person name="de Groot N.N."/>
        </authorList>
    </citation>
    <scope>NUCLEOTIDE SEQUENCE [LARGE SCALE GENOMIC DNA]</scope>
    <source>
        <strain evidence="4 5">DSM 17890</strain>
    </source>
</reference>
<feature type="region of interest" description="Disordered" evidence="1">
    <location>
        <begin position="212"/>
        <end position="241"/>
    </location>
</feature>
<accession>A0A1H3FTB2</accession>
<name>A0A1H3FTB2_9RHOB</name>
<feature type="domain" description="Plasmid replication protein C C-terminal" evidence="3">
    <location>
        <begin position="280"/>
        <end position="364"/>
    </location>
</feature>
<dbReference type="InterPro" id="IPR021760">
    <property type="entry name" value="RepC_C"/>
</dbReference>
<dbReference type="OrthoDB" id="7488837at2"/>
<feature type="domain" description="Plasmid replication protein C N-terminal" evidence="2">
    <location>
        <begin position="21"/>
        <end position="162"/>
    </location>
</feature>
<organism evidence="4 5">
    <name type="scientific">Albimonas donghaensis</name>
    <dbReference type="NCBI Taxonomy" id="356660"/>
    <lineage>
        <taxon>Bacteria</taxon>
        <taxon>Pseudomonadati</taxon>
        <taxon>Pseudomonadota</taxon>
        <taxon>Alphaproteobacteria</taxon>
        <taxon>Rhodobacterales</taxon>
        <taxon>Paracoccaceae</taxon>
        <taxon>Albimonas</taxon>
    </lineage>
</organism>
<dbReference type="RefSeq" id="WP_092685485.1">
    <property type="nucleotide sequence ID" value="NZ_FNMZ01000014.1"/>
</dbReference>
<dbReference type="Pfam" id="PF11800">
    <property type="entry name" value="RP-C_C"/>
    <property type="match status" value="1"/>
</dbReference>
<dbReference type="Pfam" id="PF03428">
    <property type="entry name" value="RP-C"/>
    <property type="match status" value="1"/>
</dbReference>
<sequence>MTTPTRRGDAAVARRKAFLSNLHRLLDQAAATLGLSDAVATTAHDLINRIPEDAPGPISPAGVERLAALRGVDPRTIRYRIRKLIDVGLAENLCQDGGRRQVVRDRQGRVAEIYGIGFWPLLDRAAEIEAAAEARRRSVDEHARLRREISAIRRRLRPVFEAGRAAAEACVAWRSFPRRLAHLGVERLRDLFARVQSLLEAVEAPGAACGQLAESRKNRSDRPEKSERPYRTHQFSSETCNPAEARQARAIACGLQYVTLPMALELLPWDWRDDLNRYGAPSWEAVTQIACERALREGLRQDAWSCAEAALGRSGAAVLALTAFAGAEARGGVVRNPGGWVRRMVELAEEGRAQLHRSVFGLLAEAEAAVPGESEPTRAGT</sequence>
<protein>
    <submittedName>
        <fullName evidence="4">Replication protein C C-terminal region</fullName>
    </submittedName>
</protein>
<dbReference type="AlphaFoldDB" id="A0A1H3FTB2"/>
<evidence type="ECO:0000313" key="5">
    <source>
        <dbReference type="Proteomes" id="UP000199118"/>
    </source>
</evidence>
<dbReference type="STRING" id="356660.SAMN05444336_11425"/>
<evidence type="ECO:0000259" key="3">
    <source>
        <dbReference type="Pfam" id="PF11800"/>
    </source>
</evidence>
<evidence type="ECO:0000313" key="4">
    <source>
        <dbReference type="EMBL" id="SDX94236.1"/>
    </source>
</evidence>
<dbReference type="InterPro" id="IPR005090">
    <property type="entry name" value="RepC_N"/>
</dbReference>